<gene>
    <name evidence="2" type="ORF">MA16_Dca013517</name>
</gene>
<feature type="compositionally biased region" description="Polar residues" evidence="1">
    <location>
        <begin position="34"/>
        <end position="50"/>
    </location>
</feature>
<reference evidence="2 3" key="1">
    <citation type="journal article" date="2016" name="Sci. Rep.">
        <title>The Dendrobium catenatum Lindl. genome sequence provides insights into polysaccharide synthase, floral development and adaptive evolution.</title>
        <authorList>
            <person name="Zhang G.Q."/>
            <person name="Xu Q."/>
            <person name="Bian C."/>
            <person name="Tsai W.C."/>
            <person name="Yeh C.M."/>
            <person name="Liu K.W."/>
            <person name="Yoshida K."/>
            <person name="Zhang L.S."/>
            <person name="Chang S.B."/>
            <person name="Chen F."/>
            <person name="Shi Y."/>
            <person name="Su Y.Y."/>
            <person name="Zhang Y.Q."/>
            <person name="Chen L.J."/>
            <person name="Yin Y."/>
            <person name="Lin M."/>
            <person name="Huang H."/>
            <person name="Deng H."/>
            <person name="Wang Z.W."/>
            <person name="Zhu S.L."/>
            <person name="Zhao X."/>
            <person name="Deng C."/>
            <person name="Niu S.C."/>
            <person name="Huang J."/>
            <person name="Wang M."/>
            <person name="Liu G.H."/>
            <person name="Yang H.J."/>
            <person name="Xiao X.J."/>
            <person name="Hsiao Y.Y."/>
            <person name="Wu W.L."/>
            <person name="Chen Y.Y."/>
            <person name="Mitsuda N."/>
            <person name="Ohme-Takagi M."/>
            <person name="Luo Y.B."/>
            <person name="Van de Peer Y."/>
            <person name="Liu Z.J."/>
        </authorList>
    </citation>
    <scope>NUCLEOTIDE SEQUENCE [LARGE SCALE GENOMIC DNA]</scope>
    <source>
        <tissue evidence="2">The whole plant</tissue>
    </source>
</reference>
<feature type="compositionally biased region" description="Low complexity" evidence="1">
    <location>
        <begin position="24"/>
        <end position="33"/>
    </location>
</feature>
<dbReference type="Proteomes" id="UP000233837">
    <property type="component" value="Unassembled WGS sequence"/>
</dbReference>
<reference evidence="2 3" key="2">
    <citation type="journal article" date="2017" name="Nature">
        <title>The Apostasia genome and the evolution of orchids.</title>
        <authorList>
            <person name="Zhang G.Q."/>
            <person name="Liu K.W."/>
            <person name="Li Z."/>
            <person name="Lohaus R."/>
            <person name="Hsiao Y.Y."/>
            <person name="Niu S.C."/>
            <person name="Wang J.Y."/>
            <person name="Lin Y.C."/>
            <person name="Xu Q."/>
            <person name="Chen L.J."/>
            <person name="Yoshida K."/>
            <person name="Fujiwara S."/>
            <person name="Wang Z.W."/>
            <person name="Zhang Y.Q."/>
            <person name="Mitsuda N."/>
            <person name="Wang M."/>
            <person name="Liu G.H."/>
            <person name="Pecoraro L."/>
            <person name="Huang H.X."/>
            <person name="Xiao X.J."/>
            <person name="Lin M."/>
            <person name="Wu X.Y."/>
            <person name="Wu W.L."/>
            <person name="Chen Y.Y."/>
            <person name="Chang S.B."/>
            <person name="Sakamoto S."/>
            <person name="Ohme-Takagi M."/>
            <person name="Yagi M."/>
            <person name="Zeng S.J."/>
            <person name="Shen C.Y."/>
            <person name="Yeh C.M."/>
            <person name="Luo Y.B."/>
            <person name="Tsai W.C."/>
            <person name="Van de Peer Y."/>
            <person name="Liu Z.J."/>
        </authorList>
    </citation>
    <scope>NUCLEOTIDE SEQUENCE [LARGE SCALE GENOMIC DNA]</scope>
    <source>
        <tissue evidence="2">The whole plant</tissue>
    </source>
</reference>
<feature type="region of interest" description="Disordered" evidence="1">
    <location>
        <begin position="24"/>
        <end position="174"/>
    </location>
</feature>
<protein>
    <submittedName>
        <fullName evidence="2">Uncharacterized protein</fullName>
    </submittedName>
</protein>
<feature type="compositionally biased region" description="Basic and acidic residues" evidence="1">
    <location>
        <begin position="217"/>
        <end position="226"/>
    </location>
</feature>
<feature type="compositionally biased region" description="Low complexity" evidence="1">
    <location>
        <begin position="151"/>
        <end position="162"/>
    </location>
</feature>
<sequence length="312" mass="33324">MSELPNPPQDGIPISDLQPLALASPTSSLLHSSIQACDQAQPTGLQNSQPRRPAAAPSLPTAADQTLAHPASDSPTRRMHELDLSRPDSSFAACSDSVEQRDSMTPSRKPTPDRQRSTTGDTAAESSTNRQQRFDRYQWPPDISSDSDLIPASPSHPAMPSPVLASAAQPSSPIHRATRSILSLIDPVPCSNLTQKSSETIRPSNTARLDLPATIPSDHDGDRDRNPMPGFQIVSAPSVQQDLQRPEPDSASRFTGFFSTSASLASSPPPRGSADRLRLSMLQSCVSAADTRLALDAIMVSANSGRKFLPKP</sequence>
<feature type="compositionally biased region" description="Polar residues" evidence="1">
    <location>
        <begin position="117"/>
        <end position="131"/>
    </location>
</feature>
<keyword evidence="3" id="KW-1185">Reference proteome</keyword>
<accession>A0A2I0W499</accession>
<feature type="compositionally biased region" description="Basic and acidic residues" evidence="1">
    <location>
        <begin position="75"/>
        <end position="86"/>
    </location>
</feature>
<name>A0A2I0W499_9ASPA</name>
<evidence type="ECO:0000313" key="3">
    <source>
        <dbReference type="Proteomes" id="UP000233837"/>
    </source>
</evidence>
<evidence type="ECO:0000313" key="2">
    <source>
        <dbReference type="EMBL" id="PKU70481.1"/>
    </source>
</evidence>
<proteinExistence type="predicted"/>
<dbReference type="AlphaFoldDB" id="A0A2I0W499"/>
<feature type="region of interest" description="Disordered" evidence="1">
    <location>
        <begin position="209"/>
        <end position="232"/>
    </location>
</feature>
<organism evidence="2 3">
    <name type="scientific">Dendrobium catenatum</name>
    <dbReference type="NCBI Taxonomy" id="906689"/>
    <lineage>
        <taxon>Eukaryota</taxon>
        <taxon>Viridiplantae</taxon>
        <taxon>Streptophyta</taxon>
        <taxon>Embryophyta</taxon>
        <taxon>Tracheophyta</taxon>
        <taxon>Spermatophyta</taxon>
        <taxon>Magnoliopsida</taxon>
        <taxon>Liliopsida</taxon>
        <taxon>Asparagales</taxon>
        <taxon>Orchidaceae</taxon>
        <taxon>Epidendroideae</taxon>
        <taxon>Malaxideae</taxon>
        <taxon>Dendrobiinae</taxon>
        <taxon>Dendrobium</taxon>
    </lineage>
</organism>
<evidence type="ECO:0000256" key="1">
    <source>
        <dbReference type="SAM" id="MobiDB-lite"/>
    </source>
</evidence>
<dbReference type="EMBL" id="KZ502937">
    <property type="protein sequence ID" value="PKU70481.1"/>
    <property type="molecule type" value="Genomic_DNA"/>
</dbReference>